<dbReference type="InterPro" id="IPR043502">
    <property type="entry name" value="DNA/RNA_pol_sf"/>
</dbReference>
<feature type="non-terminal residue" evidence="1">
    <location>
        <position position="1"/>
    </location>
</feature>
<comment type="caution">
    <text evidence="1">The sequence shown here is derived from an EMBL/GenBank/DDBJ whole genome shotgun (WGS) entry which is preliminary data.</text>
</comment>
<name>A0AA38FJ31_TAXCH</name>
<accession>A0AA38FJ31</accession>
<reference evidence="1 2" key="1">
    <citation type="journal article" date="2021" name="Nat. Plants">
        <title>The Taxus genome provides insights into paclitaxel biosynthesis.</title>
        <authorList>
            <person name="Xiong X."/>
            <person name="Gou J."/>
            <person name="Liao Q."/>
            <person name="Li Y."/>
            <person name="Zhou Q."/>
            <person name="Bi G."/>
            <person name="Li C."/>
            <person name="Du R."/>
            <person name="Wang X."/>
            <person name="Sun T."/>
            <person name="Guo L."/>
            <person name="Liang H."/>
            <person name="Lu P."/>
            <person name="Wu Y."/>
            <person name="Zhang Z."/>
            <person name="Ro D.K."/>
            <person name="Shang Y."/>
            <person name="Huang S."/>
            <person name="Yan J."/>
        </authorList>
    </citation>
    <scope>NUCLEOTIDE SEQUENCE [LARGE SCALE GENOMIC DNA]</scope>
    <source>
        <strain evidence="1">Ta-2019</strain>
    </source>
</reference>
<protein>
    <recommendedName>
        <fullName evidence="3">Reverse transcriptase</fullName>
    </recommendedName>
</protein>
<feature type="non-terminal residue" evidence="1">
    <location>
        <position position="86"/>
    </location>
</feature>
<proteinExistence type="predicted"/>
<evidence type="ECO:0008006" key="3">
    <source>
        <dbReference type="Google" id="ProtNLM"/>
    </source>
</evidence>
<dbReference type="InterPro" id="IPR043128">
    <property type="entry name" value="Rev_trsase/Diguanyl_cyclase"/>
</dbReference>
<keyword evidence="2" id="KW-1185">Reference proteome</keyword>
<dbReference type="Gene3D" id="3.30.70.270">
    <property type="match status" value="1"/>
</dbReference>
<dbReference type="Proteomes" id="UP000824469">
    <property type="component" value="Unassembled WGS sequence"/>
</dbReference>
<dbReference type="AlphaFoldDB" id="A0AA38FJ31"/>
<dbReference type="SUPFAM" id="SSF56672">
    <property type="entry name" value="DNA/RNA polymerases"/>
    <property type="match status" value="1"/>
</dbReference>
<gene>
    <name evidence="1" type="ORF">KI387_008929</name>
</gene>
<dbReference type="EMBL" id="JAHRHJ020000008">
    <property type="protein sequence ID" value="KAH9304525.1"/>
    <property type="molecule type" value="Genomic_DNA"/>
</dbReference>
<evidence type="ECO:0000313" key="2">
    <source>
        <dbReference type="Proteomes" id="UP000824469"/>
    </source>
</evidence>
<evidence type="ECO:0000313" key="1">
    <source>
        <dbReference type="EMBL" id="KAH9304525.1"/>
    </source>
</evidence>
<sequence>YMDEWTVYGLVKDHGDNLSLMFERCWQLNISLNIEKCVFGTPFKTMLGHIKCKEGLLVNPAKVAVIVGLGEPISQRSMHGFLGHIG</sequence>
<organism evidence="1 2">
    <name type="scientific">Taxus chinensis</name>
    <name type="common">Chinese yew</name>
    <name type="synonym">Taxus wallichiana var. chinensis</name>
    <dbReference type="NCBI Taxonomy" id="29808"/>
    <lineage>
        <taxon>Eukaryota</taxon>
        <taxon>Viridiplantae</taxon>
        <taxon>Streptophyta</taxon>
        <taxon>Embryophyta</taxon>
        <taxon>Tracheophyta</taxon>
        <taxon>Spermatophyta</taxon>
        <taxon>Pinopsida</taxon>
        <taxon>Pinidae</taxon>
        <taxon>Conifers II</taxon>
        <taxon>Cupressales</taxon>
        <taxon>Taxaceae</taxon>
        <taxon>Taxus</taxon>
    </lineage>
</organism>